<dbReference type="FunCoup" id="A0A316YHI7">
    <property type="interactions" value="119"/>
</dbReference>
<dbReference type="OrthoDB" id="409586at2759"/>
<evidence type="ECO:0000256" key="9">
    <source>
        <dbReference type="PROSITE-ProRule" id="PRU00282"/>
    </source>
</evidence>
<evidence type="ECO:0000313" key="12">
    <source>
        <dbReference type="Proteomes" id="UP000245768"/>
    </source>
</evidence>
<dbReference type="GeneID" id="37045061"/>
<evidence type="ECO:0000256" key="6">
    <source>
        <dbReference type="ARBA" id="ARBA00022989"/>
    </source>
</evidence>
<dbReference type="InterPro" id="IPR018108">
    <property type="entry name" value="MCP_transmembrane"/>
</dbReference>
<dbReference type="InterPro" id="IPR050567">
    <property type="entry name" value="Mitochondrial_Carrier"/>
</dbReference>
<accession>A0A316YHI7</accession>
<evidence type="ECO:0000256" key="8">
    <source>
        <dbReference type="ARBA" id="ARBA00023136"/>
    </source>
</evidence>
<keyword evidence="8 9" id="KW-0472">Membrane</keyword>
<dbReference type="AlphaFoldDB" id="A0A316YHI7"/>
<gene>
    <name evidence="11" type="ORF">FA10DRAFT_272925</name>
</gene>
<dbReference type="Proteomes" id="UP000245768">
    <property type="component" value="Unassembled WGS sequence"/>
</dbReference>
<comment type="subcellular location">
    <subcellularLocation>
        <location evidence="1">Mitochondrion membrane</location>
        <topology evidence="1">Multi-pass membrane protein</topology>
    </subcellularLocation>
</comment>
<keyword evidence="6" id="KW-1133">Transmembrane helix</keyword>
<dbReference type="Gene3D" id="1.50.40.10">
    <property type="entry name" value="Mitochondrial carrier domain"/>
    <property type="match status" value="2"/>
</dbReference>
<evidence type="ECO:0000256" key="3">
    <source>
        <dbReference type="ARBA" id="ARBA00022448"/>
    </source>
</evidence>
<evidence type="ECO:0000256" key="4">
    <source>
        <dbReference type="ARBA" id="ARBA00022692"/>
    </source>
</evidence>
<dbReference type="STRING" id="215250.A0A316YHI7"/>
<evidence type="ECO:0000313" key="11">
    <source>
        <dbReference type="EMBL" id="PWN88659.1"/>
    </source>
</evidence>
<dbReference type="GO" id="GO:0031966">
    <property type="term" value="C:mitochondrial membrane"/>
    <property type="evidence" value="ECO:0007669"/>
    <property type="project" value="UniProtKB-SubCell"/>
</dbReference>
<evidence type="ECO:0000256" key="7">
    <source>
        <dbReference type="ARBA" id="ARBA00023128"/>
    </source>
</evidence>
<keyword evidence="7" id="KW-0496">Mitochondrion</keyword>
<keyword evidence="3 10" id="KW-0813">Transport</keyword>
<dbReference type="PANTHER" id="PTHR45624:SF12">
    <property type="entry name" value="MITOCHONDRIAL ORNITHINE TRANSPORTER 1"/>
    <property type="match status" value="1"/>
</dbReference>
<dbReference type="PROSITE" id="PS50920">
    <property type="entry name" value="SOLCAR"/>
    <property type="match status" value="3"/>
</dbReference>
<dbReference type="GO" id="GO:0000064">
    <property type="term" value="F:L-ornithine transmembrane transporter activity"/>
    <property type="evidence" value="ECO:0007669"/>
    <property type="project" value="TreeGrafter"/>
</dbReference>
<dbReference type="InParanoid" id="A0A316YHI7"/>
<dbReference type="RefSeq" id="XP_025375857.1">
    <property type="nucleotide sequence ID" value="XM_025523145.1"/>
</dbReference>
<keyword evidence="5" id="KW-0677">Repeat</keyword>
<dbReference type="GO" id="GO:1990575">
    <property type="term" value="P:mitochondrial L-ornithine transmembrane transport"/>
    <property type="evidence" value="ECO:0007669"/>
    <property type="project" value="TreeGrafter"/>
</dbReference>
<reference evidence="11 12" key="1">
    <citation type="journal article" date="2018" name="Mol. Biol. Evol.">
        <title>Broad Genomic Sampling Reveals a Smut Pathogenic Ancestry of the Fungal Clade Ustilaginomycotina.</title>
        <authorList>
            <person name="Kijpornyongpan T."/>
            <person name="Mondo S.J."/>
            <person name="Barry K."/>
            <person name="Sandor L."/>
            <person name="Lee J."/>
            <person name="Lipzen A."/>
            <person name="Pangilinan J."/>
            <person name="LaButti K."/>
            <person name="Hainaut M."/>
            <person name="Henrissat B."/>
            <person name="Grigoriev I.V."/>
            <person name="Spatafora J.W."/>
            <person name="Aime M.C."/>
        </authorList>
    </citation>
    <scope>NUCLEOTIDE SEQUENCE [LARGE SCALE GENOMIC DNA]</scope>
    <source>
        <strain evidence="11 12">MCA 4198</strain>
    </source>
</reference>
<keyword evidence="4 9" id="KW-0812">Transmembrane</keyword>
<organism evidence="11 12">
    <name type="scientific">Acaromyces ingoldii</name>
    <dbReference type="NCBI Taxonomy" id="215250"/>
    <lineage>
        <taxon>Eukaryota</taxon>
        <taxon>Fungi</taxon>
        <taxon>Dikarya</taxon>
        <taxon>Basidiomycota</taxon>
        <taxon>Ustilaginomycotina</taxon>
        <taxon>Exobasidiomycetes</taxon>
        <taxon>Exobasidiales</taxon>
        <taxon>Cryptobasidiaceae</taxon>
        <taxon>Acaromyces</taxon>
    </lineage>
</organism>
<dbReference type="PANTHER" id="PTHR45624">
    <property type="entry name" value="MITOCHONDRIAL BASIC AMINO ACIDS TRANSPORTER-RELATED"/>
    <property type="match status" value="1"/>
</dbReference>
<name>A0A316YHI7_9BASI</name>
<evidence type="ECO:0000256" key="2">
    <source>
        <dbReference type="ARBA" id="ARBA00006375"/>
    </source>
</evidence>
<protein>
    <submittedName>
        <fullName evidence="11">Putative YMC1-protein of the mitochondrial carrier family</fullName>
    </submittedName>
</protein>
<feature type="repeat" description="Solcar" evidence="9">
    <location>
        <begin position="200"/>
        <end position="289"/>
    </location>
</feature>
<sequence>MTKISRTTKDVASGTAGGIAQVLVGQPLDILKVRLQTAAPGTYKGLGDCASQIVKREGLLGFYKGTLTPLLGVGVCVSIQFGVVEAVKRRFNAENAKVARTDLSKGQLYASGALAGLANSIVAGPVEQIRIRLQTQQTRLYAGPLDCASQIVRQSGPAGLLRGMLPTMLRESQGMGVYFLSYEFLVQRHLAETGKQRADLPSVMAMLFGASAGVALWLSAYPLDVIKSRMQTDAISPSERRYKGFLDCASDIYRSAGPRGFVKGLAPTLVRAPFANAATFVVYEWASRQLEPHVK</sequence>
<evidence type="ECO:0000256" key="10">
    <source>
        <dbReference type="RuleBase" id="RU000488"/>
    </source>
</evidence>
<dbReference type="InterPro" id="IPR023395">
    <property type="entry name" value="MCP_dom_sf"/>
</dbReference>
<keyword evidence="12" id="KW-1185">Reference proteome</keyword>
<evidence type="ECO:0000256" key="1">
    <source>
        <dbReference type="ARBA" id="ARBA00004225"/>
    </source>
</evidence>
<comment type="similarity">
    <text evidence="2 10">Belongs to the mitochondrial carrier (TC 2.A.29) family.</text>
</comment>
<dbReference type="EMBL" id="KZ819638">
    <property type="protein sequence ID" value="PWN88659.1"/>
    <property type="molecule type" value="Genomic_DNA"/>
</dbReference>
<feature type="repeat" description="Solcar" evidence="9">
    <location>
        <begin position="8"/>
        <end position="90"/>
    </location>
</feature>
<proteinExistence type="inferred from homology"/>
<dbReference type="Pfam" id="PF00153">
    <property type="entry name" value="Mito_carr"/>
    <property type="match status" value="3"/>
</dbReference>
<evidence type="ECO:0000256" key="5">
    <source>
        <dbReference type="ARBA" id="ARBA00022737"/>
    </source>
</evidence>
<feature type="repeat" description="Solcar" evidence="9">
    <location>
        <begin position="103"/>
        <end position="188"/>
    </location>
</feature>
<dbReference type="SUPFAM" id="SSF103506">
    <property type="entry name" value="Mitochondrial carrier"/>
    <property type="match status" value="1"/>
</dbReference>